<proteinExistence type="predicted"/>
<accession>A0A0F9GUN3</accession>
<protein>
    <recommendedName>
        <fullName evidence="2">MULE transposase domain-containing protein</fullName>
    </recommendedName>
</protein>
<feature type="non-terminal residue" evidence="1">
    <location>
        <position position="495"/>
    </location>
</feature>
<organism evidence="1">
    <name type="scientific">marine sediment metagenome</name>
    <dbReference type="NCBI Taxonomy" id="412755"/>
    <lineage>
        <taxon>unclassified sequences</taxon>
        <taxon>metagenomes</taxon>
        <taxon>ecological metagenomes</taxon>
    </lineage>
</organism>
<dbReference type="EMBL" id="LAZR01018940">
    <property type="protein sequence ID" value="KKL94381.1"/>
    <property type="molecule type" value="Genomic_DNA"/>
</dbReference>
<sequence length="495" mass="56751">MPIIERCPHCAVVLQVWKTRKSTVATLAIGTFRAHETILHCPQCGRRYASGELRKLKPYRCRYGYDVMVYVGKAMFLRCRNEEEIHLELADKRVSISKREVSFLANKFIVYLSVAHKQSQHRIGQMLSLNGGYILHLDATCEGESPHLMCGLDGITEIVLENEKMASEKAETIIPFLKKIQKAYGDPLAMVHDMGKGIIRAVEKVFPDTPDFICHYHFLAALGKNLLKTEHDTLRKRLSNHGIQGKLKMRARELKRKVEKRRGLVPYLLKCMEQKSLEGCAMDLMPAVVTYALVLWALAGKKQGKGYGFPFDRRYLNFYVRLKSLHPMLTKLNAVRLSGKKKDNKPYLTIIRDLIDTLDDATLRKAADQMAQKASVFDKLRKAMRIALPAGTHGINDRGSKEQMSTIARRVEKFCDWVEGDKALSAKKEYKSMIAQIKEYWNKLFCDPITVRTPGGIIQIQPQRTNNILEQFFRSWKRIYRKKSGMNALEKIMKA</sequence>
<comment type="caution">
    <text evidence="1">The sequence shown here is derived from an EMBL/GenBank/DDBJ whole genome shotgun (WGS) entry which is preliminary data.</text>
</comment>
<dbReference type="AlphaFoldDB" id="A0A0F9GUN3"/>
<gene>
    <name evidence="1" type="ORF">LCGC14_1865220</name>
</gene>
<evidence type="ECO:0008006" key="2">
    <source>
        <dbReference type="Google" id="ProtNLM"/>
    </source>
</evidence>
<name>A0A0F9GUN3_9ZZZZ</name>
<reference evidence="1" key="1">
    <citation type="journal article" date="2015" name="Nature">
        <title>Complex archaea that bridge the gap between prokaryotes and eukaryotes.</title>
        <authorList>
            <person name="Spang A."/>
            <person name="Saw J.H."/>
            <person name="Jorgensen S.L."/>
            <person name="Zaremba-Niedzwiedzka K."/>
            <person name="Martijn J."/>
            <person name="Lind A.E."/>
            <person name="van Eijk R."/>
            <person name="Schleper C."/>
            <person name="Guy L."/>
            <person name="Ettema T.J."/>
        </authorList>
    </citation>
    <scope>NUCLEOTIDE SEQUENCE</scope>
</reference>
<evidence type="ECO:0000313" key="1">
    <source>
        <dbReference type="EMBL" id="KKL94381.1"/>
    </source>
</evidence>